<organism evidence="3 4">
    <name type="scientific">Beauveria brongniartii RCEF 3172</name>
    <dbReference type="NCBI Taxonomy" id="1081107"/>
    <lineage>
        <taxon>Eukaryota</taxon>
        <taxon>Fungi</taxon>
        <taxon>Dikarya</taxon>
        <taxon>Ascomycota</taxon>
        <taxon>Pezizomycotina</taxon>
        <taxon>Sordariomycetes</taxon>
        <taxon>Hypocreomycetidae</taxon>
        <taxon>Hypocreales</taxon>
        <taxon>Cordycipitaceae</taxon>
        <taxon>Beauveria</taxon>
        <taxon>Beauveria brongniartii</taxon>
    </lineage>
</organism>
<sequence>MSPSNQPEGIIENPEVGGSGGTPFTLLKQGASVKKLRTWSGTWSSANAPYVIRGIQVIWSDGSESQKYGKGDKDFKEFTFDSKVISMTLYAAQRLDKIHIATATDDFNAGGDGGEAFEQIVGNGTLLGFNGAAAWDIDRLGSVFQSDDNGEAMKNETY</sequence>
<dbReference type="EMBL" id="AZHA01000076">
    <property type="protein sequence ID" value="OAA33953.1"/>
    <property type="molecule type" value="Genomic_DNA"/>
</dbReference>
<feature type="domain" description="Jacalin-type lectin" evidence="2">
    <location>
        <begin position="16"/>
        <end position="141"/>
    </location>
</feature>
<dbReference type="Proteomes" id="UP000076863">
    <property type="component" value="Unassembled WGS sequence"/>
</dbReference>
<evidence type="ECO:0000256" key="1">
    <source>
        <dbReference type="SAM" id="MobiDB-lite"/>
    </source>
</evidence>
<dbReference type="AlphaFoldDB" id="A0A166VRI9"/>
<dbReference type="InterPro" id="IPR036404">
    <property type="entry name" value="Jacalin-like_lectin_dom_sf"/>
</dbReference>
<keyword evidence="4" id="KW-1185">Reference proteome</keyword>
<protein>
    <submittedName>
        <fullName evidence="3">Mannose-binding lectin</fullName>
    </submittedName>
</protein>
<dbReference type="OrthoDB" id="4386350at2759"/>
<evidence type="ECO:0000259" key="2">
    <source>
        <dbReference type="Pfam" id="PF01419"/>
    </source>
</evidence>
<evidence type="ECO:0000313" key="4">
    <source>
        <dbReference type="Proteomes" id="UP000076863"/>
    </source>
</evidence>
<feature type="region of interest" description="Disordered" evidence="1">
    <location>
        <begin position="1"/>
        <end position="23"/>
    </location>
</feature>
<evidence type="ECO:0000313" key="3">
    <source>
        <dbReference type="EMBL" id="OAA33953.1"/>
    </source>
</evidence>
<dbReference type="SUPFAM" id="SSF51101">
    <property type="entry name" value="Mannose-binding lectins"/>
    <property type="match status" value="1"/>
</dbReference>
<dbReference type="InterPro" id="IPR001229">
    <property type="entry name" value="Jacalin-like_lectin_dom"/>
</dbReference>
<accession>A0A166VRI9</accession>
<dbReference type="Pfam" id="PF01419">
    <property type="entry name" value="Jacalin"/>
    <property type="match status" value="1"/>
</dbReference>
<keyword evidence="3" id="KW-0430">Lectin</keyword>
<comment type="caution">
    <text evidence="3">The sequence shown here is derived from an EMBL/GenBank/DDBJ whole genome shotgun (WGS) entry which is preliminary data.</text>
</comment>
<name>A0A166VRI9_9HYPO</name>
<gene>
    <name evidence="3" type="ORF">BBO_09382</name>
</gene>
<dbReference type="GO" id="GO:0030246">
    <property type="term" value="F:carbohydrate binding"/>
    <property type="evidence" value="ECO:0007669"/>
    <property type="project" value="UniProtKB-KW"/>
</dbReference>
<proteinExistence type="predicted"/>
<reference evidence="3 4" key="1">
    <citation type="journal article" date="2016" name="Genome Biol. Evol.">
        <title>Divergent and convergent evolution of fungal pathogenicity.</title>
        <authorList>
            <person name="Shang Y."/>
            <person name="Xiao G."/>
            <person name="Zheng P."/>
            <person name="Cen K."/>
            <person name="Zhan S."/>
            <person name="Wang C."/>
        </authorList>
    </citation>
    <scope>NUCLEOTIDE SEQUENCE [LARGE SCALE GENOMIC DNA]</scope>
    <source>
        <strain evidence="3 4">RCEF 3172</strain>
    </source>
</reference>
<dbReference type="Gene3D" id="2.100.10.30">
    <property type="entry name" value="Jacalin-like lectin domain"/>
    <property type="match status" value="1"/>
</dbReference>